<dbReference type="AlphaFoldDB" id="A0A2N9M417"/>
<dbReference type="Pfam" id="PF12680">
    <property type="entry name" value="SnoaL_2"/>
    <property type="match status" value="1"/>
</dbReference>
<protein>
    <recommendedName>
        <fullName evidence="1">SnoaL-like domain-containing protein</fullName>
    </recommendedName>
</protein>
<dbReference type="Gene3D" id="3.10.450.50">
    <property type="match status" value="1"/>
</dbReference>
<dbReference type="OrthoDB" id="118733at2"/>
<dbReference type="InterPro" id="IPR037401">
    <property type="entry name" value="SnoaL-like"/>
</dbReference>
<organism evidence="2 3">
    <name type="scientific">Candidatus Sulfuritelmatomonas gaucii</name>
    <dbReference type="NCBI Taxonomy" id="2043161"/>
    <lineage>
        <taxon>Bacteria</taxon>
        <taxon>Pseudomonadati</taxon>
        <taxon>Acidobacteriota</taxon>
        <taxon>Terriglobia</taxon>
        <taxon>Terriglobales</taxon>
        <taxon>Acidobacteriaceae</taxon>
        <taxon>Candidatus Sulfuritelmatomonas</taxon>
    </lineage>
</organism>
<gene>
    <name evidence="2" type="ORF">SBA5_770001</name>
</gene>
<feature type="domain" description="SnoaL-like" evidence="1">
    <location>
        <begin position="13"/>
        <end position="101"/>
    </location>
</feature>
<reference evidence="3" key="1">
    <citation type="submission" date="2018-02" db="EMBL/GenBank/DDBJ databases">
        <authorList>
            <person name="Hausmann B."/>
        </authorList>
    </citation>
    <scope>NUCLEOTIDE SEQUENCE [LARGE SCALE GENOMIC DNA]</scope>
    <source>
        <strain evidence="3">Peat soil MAG SbA5</strain>
    </source>
</reference>
<name>A0A2N9M417_9BACT</name>
<proteinExistence type="predicted"/>
<sequence length="118" mass="13390">MKMAATENPRETVLAFVKALNEEDFDRARTYVNDDLSFEGVLGSRQGAEAYFQDMTRMRLKYDVKKVFSDSTDVCIFNDVTMSGAKILVASWYHVDQGKIRSLRVVFDPRPLLATKAA</sequence>
<evidence type="ECO:0000313" key="3">
    <source>
        <dbReference type="Proteomes" id="UP000239735"/>
    </source>
</evidence>
<dbReference type="EMBL" id="OKRB01000138">
    <property type="protein sequence ID" value="SPE30211.1"/>
    <property type="molecule type" value="Genomic_DNA"/>
</dbReference>
<accession>A0A2N9M417</accession>
<evidence type="ECO:0000313" key="2">
    <source>
        <dbReference type="EMBL" id="SPE30211.1"/>
    </source>
</evidence>
<dbReference type="SUPFAM" id="SSF54427">
    <property type="entry name" value="NTF2-like"/>
    <property type="match status" value="1"/>
</dbReference>
<dbReference type="InterPro" id="IPR032710">
    <property type="entry name" value="NTF2-like_dom_sf"/>
</dbReference>
<evidence type="ECO:0000259" key="1">
    <source>
        <dbReference type="Pfam" id="PF12680"/>
    </source>
</evidence>
<dbReference type="Proteomes" id="UP000239735">
    <property type="component" value="Unassembled WGS sequence"/>
</dbReference>